<reference evidence="1" key="2">
    <citation type="journal article" date="2022" name="Res Sq">
        <title>Evolution of multicellular longitudinally dividing oral cavity symbionts (Neisseriaceae).</title>
        <authorList>
            <person name="Nyongesa S."/>
            <person name="Weber P."/>
            <person name="Bernet E."/>
            <person name="Pullido F."/>
            <person name="Nieckarz M."/>
            <person name="Delaby M."/>
            <person name="Nieves C."/>
            <person name="Viehboeck T."/>
            <person name="Krause N."/>
            <person name="Rivera-Millot A."/>
            <person name="Nakamura A."/>
            <person name="Vischer N."/>
            <person name="VanNieuwenhze M."/>
            <person name="Brun Y."/>
            <person name="Cava F."/>
            <person name="Bulgheresi S."/>
            <person name="Veyrier F."/>
        </authorList>
    </citation>
    <scope>NUCLEOTIDE SEQUENCE</scope>
    <source>
        <strain evidence="1">1258/02</strain>
    </source>
</reference>
<dbReference type="AlphaFoldDB" id="A0AAE9KHP2"/>
<name>A0AAE9KHP2_9NEIS</name>
<organism evidence="1 2">
    <name type="scientific">Uruburuella suis</name>
    <dbReference type="NCBI Taxonomy" id="252130"/>
    <lineage>
        <taxon>Bacteria</taxon>
        <taxon>Pseudomonadati</taxon>
        <taxon>Pseudomonadota</taxon>
        <taxon>Betaproteobacteria</taxon>
        <taxon>Neisseriales</taxon>
        <taxon>Neisseriaceae</taxon>
        <taxon>Uruburuella</taxon>
    </lineage>
</organism>
<sequence>MQNNKSEIFQTAFISDGLRHKKRGNPEGLPEIPQIRDLRFTNNTGSRLSLSARLNSMQTKAVGFRRPCNHQAEAYRPSETVWG</sequence>
<dbReference type="EMBL" id="CP091507">
    <property type="protein sequence ID" value="UOO79112.1"/>
    <property type="molecule type" value="Genomic_DNA"/>
</dbReference>
<evidence type="ECO:0000313" key="1">
    <source>
        <dbReference type="EMBL" id="UOO79112.1"/>
    </source>
</evidence>
<proteinExistence type="predicted"/>
<protein>
    <submittedName>
        <fullName evidence="1">Uncharacterized protein</fullName>
    </submittedName>
</protein>
<evidence type="ECO:0000313" key="2">
    <source>
        <dbReference type="Proteomes" id="UP000829756"/>
    </source>
</evidence>
<gene>
    <name evidence="1" type="ORF">LVJ78_10505</name>
</gene>
<reference evidence="1" key="1">
    <citation type="submission" date="2021-12" db="EMBL/GenBank/DDBJ databases">
        <authorList>
            <person name="Veyrier F.J."/>
        </authorList>
    </citation>
    <scope>NUCLEOTIDE SEQUENCE</scope>
    <source>
        <strain evidence="1">1258/02</strain>
    </source>
</reference>
<dbReference type="KEGG" id="usu:LVJ78_10505"/>
<dbReference type="Proteomes" id="UP000829756">
    <property type="component" value="Chromosome"/>
</dbReference>
<accession>A0AAE9KHP2</accession>
<dbReference type="RefSeq" id="WP_132954340.1">
    <property type="nucleotide sequence ID" value="NZ_CP091507.1"/>
</dbReference>